<reference evidence="5" key="2">
    <citation type="submission" date="2018-07" db="EMBL/GenBank/DDBJ databases">
        <authorList>
            <consortium name="NCBI Pathogen Detection Project"/>
        </authorList>
    </citation>
    <scope>NUCLEOTIDE SEQUENCE</scope>
    <source>
        <strain evidence="5">2584-68</strain>
    </source>
</reference>
<evidence type="ECO:0000256" key="1">
    <source>
        <dbReference type="ARBA" id="ARBA00023015"/>
    </source>
</evidence>
<organism evidence="5">
    <name type="scientific">Salmonella enterica subsp. houtenae serovar 45:g,z51:-</name>
    <dbReference type="NCBI Taxonomy" id="1967611"/>
    <lineage>
        <taxon>Bacteria</taxon>
        <taxon>Pseudomonadati</taxon>
        <taxon>Pseudomonadota</taxon>
        <taxon>Gammaproteobacteria</taxon>
        <taxon>Enterobacterales</taxon>
        <taxon>Enterobacteriaceae</taxon>
        <taxon>Salmonella</taxon>
    </lineage>
</organism>
<evidence type="ECO:0000256" key="3">
    <source>
        <dbReference type="ARBA" id="ARBA00023163"/>
    </source>
</evidence>
<reference evidence="5" key="1">
    <citation type="journal article" date="2018" name="Genome Biol.">
        <title>SKESA: strategic k-mer extension for scrupulous assemblies.</title>
        <authorList>
            <person name="Souvorov A."/>
            <person name="Agarwala R."/>
            <person name="Lipman D.J."/>
        </authorList>
    </citation>
    <scope>NUCLEOTIDE SEQUENCE</scope>
    <source>
        <strain evidence="5">2584-68</strain>
    </source>
</reference>
<dbReference type="PANTHER" id="PTHR40661:SF2">
    <property type="entry name" value="HTH-TYPE TRANSCRIPTIONAL REGULATOR PRTR"/>
    <property type="match status" value="1"/>
</dbReference>
<dbReference type="Gene3D" id="2.10.109.10">
    <property type="entry name" value="Umud Fragment, subunit A"/>
    <property type="match status" value="1"/>
</dbReference>
<name>A0A736RDC9_SALHO</name>
<comment type="caution">
    <text evidence="5">The sequence shown here is derived from an EMBL/GenBank/DDBJ whole genome shotgun (WGS) entry which is preliminary data.</text>
</comment>
<dbReference type="EMBL" id="DAATAH010000126">
    <property type="protein sequence ID" value="HAE7767800.1"/>
    <property type="molecule type" value="Genomic_DNA"/>
</dbReference>
<feature type="domain" description="HTH cro/C1-type" evidence="4">
    <location>
        <begin position="42"/>
        <end position="78"/>
    </location>
</feature>
<dbReference type="AlphaFoldDB" id="A0A736RDC9"/>
<dbReference type="InterPro" id="IPR015927">
    <property type="entry name" value="Peptidase_S24_S26A/B/C"/>
</dbReference>
<dbReference type="CDD" id="cd06529">
    <property type="entry name" value="S24_LexA-like"/>
    <property type="match status" value="1"/>
</dbReference>
<keyword evidence="1" id="KW-0805">Transcription regulation</keyword>
<dbReference type="SUPFAM" id="SSF51306">
    <property type="entry name" value="LexA/Signal peptidase"/>
    <property type="match status" value="1"/>
</dbReference>
<sequence>MVKKEDLKEEFSKRLHTACLDAGVGGRGLAGRIRSALKSQGIDVSEPGIWKWLNGAAIPDMTNIMALSKWLGVSPEWLEYGRGEKLAEKRLSDDALPPVSEWGTVESWDRNTPLPEDEVEVPFLKDIEFACGDGRVTDEDYNGFKLRFSKATLRRVGACTDGSGVLCFPASGDSMEPVIPDGATVAVDTGNKRIIDGELYAINQGDLKRIKQLYRKPGGKVLIRSINRDYDDEEADESNVEIIGFVFWYSVLRYRR</sequence>
<dbReference type="PROSITE" id="PS50943">
    <property type="entry name" value="HTH_CROC1"/>
    <property type="match status" value="1"/>
</dbReference>
<dbReference type="SUPFAM" id="SSF47413">
    <property type="entry name" value="lambda repressor-like DNA-binding domains"/>
    <property type="match status" value="1"/>
</dbReference>
<accession>A0A736RDC9</accession>
<dbReference type="InterPro" id="IPR039418">
    <property type="entry name" value="LexA-like"/>
</dbReference>
<proteinExistence type="predicted"/>
<evidence type="ECO:0000313" key="5">
    <source>
        <dbReference type="EMBL" id="HAE7767800.1"/>
    </source>
</evidence>
<gene>
    <name evidence="5" type="ORF">GNB58_004932</name>
</gene>
<keyword evidence="2" id="KW-0238">DNA-binding</keyword>
<dbReference type="PANTHER" id="PTHR40661">
    <property type="match status" value="1"/>
</dbReference>
<dbReference type="InterPro" id="IPR036286">
    <property type="entry name" value="LexA/Signal_pep-like_sf"/>
</dbReference>
<dbReference type="Gene3D" id="1.10.260.40">
    <property type="entry name" value="lambda repressor-like DNA-binding domains"/>
    <property type="match status" value="1"/>
</dbReference>
<dbReference type="InterPro" id="IPR001387">
    <property type="entry name" value="Cro/C1-type_HTH"/>
</dbReference>
<dbReference type="InterPro" id="IPR010982">
    <property type="entry name" value="Lambda_DNA-bd_dom_sf"/>
</dbReference>
<dbReference type="Pfam" id="PF00717">
    <property type="entry name" value="Peptidase_S24"/>
    <property type="match status" value="1"/>
</dbReference>
<evidence type="ECO:0000256" key="2">
    <source>
        <dbReference type="ARBA" id="ARBA00023125"/>
    </source>
</evidence>
<dbReference type="GO" id="GO:0003677">
    <property type="term" value="F:DNA binding"/>
    <property type="evidence" value="ECO:0007669"/>
    <property type="project" value="UniProtKB-KW"/>
</dbReference>
<protein>
    <submittedName>
        <fullName evidence="5">Helix-turn-helix transcriptional regulator</fullName>
    </submittedName>
</protein>
<dbReference type="CDD" id="cd00093">
    <property type="entry name" value="HTH_XRE"/>
    <property type="match status" value="1"/>
</dbReference>
<evidence type="ECO:0000259" key="4">
    <source>
        <dbReference type="PROSITE" id="PS50943"/>
    </source>
</evidence>
<keyword evidence="3" id="KW-0804">Transcription</keyword>